<dbReference type="Proteomes" id="UP001204144">
    <property type="component" value="Unassembled WGS sequence"/>
</dbReference>
<gene>
    <name evidence="1" type="ORF">EGI31_04510</name>
</gene>
<dbReference type="Gene3D" id="1.25.40.390">
    <property type="match status" value="1"/>
</dbReference>
<dbReference type="SUPFAM" id="SSF48452">
    <property type="entry name" value="TPR-like"/>
    <property type="match status" value="1"/>
</dbReference>
<keyword evidence="2" id="KW-1185">Reference proteome</keyword>
<dbReference type="EMBL" id="RJUF01000007">
    <property type="protein sequence ID" value="MCP9762206.1"/>
    <property type="molecule type" value="Genomic_DNA"/>
</dbReference>
<proteinExistence type="predicted"/>
<accession>A0AAE3H191</accession>
<comment type="caution">
    <text evidence="1">The sequence shown here is derived from an EMBL/GenBank/DDBJ whole genome shotgun (WGS) entry which is preliminary data.</text>
</comment>
<keyword evidence="1" id="KW-0449">Lipoprotein</keyword>
<protein>
    <submittedName>
        <fullName evidence="1">SusD/RagB family nutrient-binding outer membrane lipoprotein</fullName>
    </submittedName>
</protein>
<dbReference type="RefSeq" id="WP_255035961.1">
    <property type="nucleotide sequence ID" value="NZ_RJUF01000007.1"/>
</dbReference>
<name>A0AAE3H191_9BACT</name>
<sequence length="509" mass="55701">MRNIIKNKWTLALAIGILGLSSCDKGFDEMNINKTAATSINPVFTLNNATLNMSFPAGTVIYEVGIVQQMVSPNSGVLTGANFNQDSRDNTQVNWQRYYRNVIRNTQDVIMSTKDQATRSNLYNMARILQSYAFMILSDTYGDIPYAQAGKGYSDQIVQPKYESQQAVYVGIIKELTEASAALDAAKTVETADVLYGGDIAKWKKFGNSLLLRAGMRLSKIDPTQAAQVVAKAVSGGLITSNADNAVIRHDANYTNGVGVMLNSTEAANIYLAAPFANYLKNTKDPRLKSIAVRYVGAKSGPEMVAARANTDPAVQIGMPFGYDNSTISGPVKDLSLASFYDFSQVDRARMVKTTAPMFLVTYAQTQLLLAEAAQRGWTTGSIETYFKNGVKAHMEQLAAYDANSAVAPAAIDEYFVANPFDSTKALEQINTQYWVASFLNGPETFANFRRSGFPVLTSNPFPGKVIKGNFINRLTYPNSEISVNSVNVKEAISRQGADDLDTKVWWDK</sequence>
<evidence type="ECO:0000313" key="1">
    <source>
        <dbReference type="EMBL" id="MCP9762206.1"/>
    </source>
</evidence>
<dbReference type="PROSITE" id="PS51257">
    <property type="entry name" value="PROKAR_LIPOPROTEIN"/>
    <property type="match status" value="1"/>
</dbReference>
<dbReference type="Pfam" id="PF12771">
    <property type="entry name" value="SusD-like_2"/>
    <property type="match status" value="1"/>
</dbReference>
<dbReference type="InterPro" id="IPR011990">
    <property type="entry name" value="TPR-like_helical_dom_sf"/>
</dbReference>
<dbReference type="InterPro" id="IPR041662">
    <property type="entry name" value="SusD-like_2"/>
</dbReference>
<dbReference type="AlphaFoldDB" id="A0AAE3H191"/>
<organism evidence="1 2">
    <name type="scientific">Lacihabitans soyangensis</name>
    <dbReference type="NCBI Taxonomy" id="869394"/>
    <lineage>
        <taxon>Bacteria</taxon>
        <taxon>Pseudomonadati</taxon>
        <taxon>Bacteroidota</taxon>
        <taxon>Cytophagia</taxon>
        <taxon>Cytophagales</taxon>
        <taxon>Leadbetterellaceae</taxon>
        <taxon>Lacihabitans</taxon>
    </lineage>
</organism>
<evidence type="ECO:0000313" key="2">
    <source>
        <dbReference type="Proteomes" id="UP001204144"/>
    </source>
</evidence>
<reference evidence="1 2" key="1">
    <citation type="submission" date="2018-11" db="EMBL/GenBank/DDBJ databases">
        <title>Novel bacteria species description.</title>
        <authorList>
            <person name="Han J.-H."/>
        </authorList>
    </citation>
    <scope>NUCLEOTIDE SEQUENCE [LARGE SCALE GENOMIC DNA]</scope>
    <source>
        <strain evidence="1 2">KCTC23259</strain>
    </source>
</reference>